<evidence type="ECO:0000313" key="2">
    <source>
        <dbReference type="Proteomes" id="UP000641954"/>
    </source>
</evidence>
<dbReference type="EMBL" id="JACJSK010000078">
    <property type="protein sequence ID" value="MBD2547575.1"/>
    <property type="molecule type" value="Genomic_DNA"/>
</dbReference>
<evidence type="ECO:0000313" key="1">
    <source>
        <dbReference type="EMBL" id="MBD2547575.1"/>
    </source>
</evidence>
<name>A0ABR8ENV1_9CYAN</name>
<dbReference type="RefSeq" id="WP_054464219.1">
    <property type="nucleotide sequence ID" value="NZ_JACJSK010000078.1"/>
</dbReference>
<proteinExistence type="predicted"/>
<reference evidence="1 2" key="1">
    <citation type="journal article" date="2020" name="ISME J.">
        <title>Comparative genomics reveals insights into cyanobacterial evolution and habitat adaptation.</title>
        <authorList>
            <person name="Chen M.Y."/>
            <person name="Teng W.K."/>
            <person name="Zhao L."/>
            <person name="Hu C.X."/>
            <person name="Zhou Y.K."/>
            <person name="Han B.P."/>
            <person name="Song L.R."/>
            <person name="Shu W.S."/>
        </authorList>
    </citation>
    <scope>NUCLEOTIDE SEQUENCE [LARGE SCALE GENOMIC DNA]</scope>
    <source>
        <strain evidence="1 2">FACHB-1370</strain>
    </source>
</reference>
<sequence>MLNLEMAIQKIREFTPDQQNQVISFIQLLELKSNQQHKNNATAINSNQEQDFFEIAGIWENKDITTESLRLKAWSRDSQ</sequence>
<protein>
    <submittedName>
        <fullName evidence="1">DUF2281 domain-containing protein</fullName>
    </submittedName>
</protein>
<organism evidence="1 2">
    <name type="scientific">Planktothricoides raciborskii FACHB-1370</name>
    <dbReference type="NCBI Taxonomy" id="2949576"/>
    <lineage>
        <taxon>Bacteria</taxon>
        <taxon>Bacillati</taxon>
        <taxon>Cyanobacteriota</taxon>
        <taxon>Cyanophyceae</taxon>
        <taxon>Oscillatoriophycideae</taxon>
        <taxon>Oscillatoriales</taxon>
        <taxon>Oscillatoriaceae</taxon>
        <taxon>Planktothricoides</taxon>
    </lineage>
</organism>
<keyword evidence="2" id="KW-1185">Reference proteome</keyword>
<gene>
    <name evidence="1" type="ORF">H6G72_27870</name>
</gene>
<dbReference type="Proteomes" id="UP000641954">
    <property type="component" value="Unassembled WGS sequence"/>
</dbReference>
<comment type="caution">
    <text evidence="1">The sequence shown here is derived from an EMBL/GenBank/DDBJ whole genome shotgun (WGS) entry which is preliminary data.</text>
</comment>
<accession>A0ABR8ENV1</accession>